<proteinExistence type="predicted"/>
<evidence type="ECO:0000313" key="2">
    <source>
        <dbReference type="Proteomes" id="UP000093779"/>
    </source>
</evidence>
<reference evidence="1 2" key="1">
    <citation type="submission" date="2016-06" db="EMBL/GenBank/DDBJ databases">
        <authorList>
            <person name="Kjaerup R.B."/>
            <person name="Dalgaard T.S."/>
            <person name="Juul-Madsen H.R."/>
        </authorList>
    </citation>
    <scope>NUCLEOTIDE SEQUENCE [LARGE SCALE GENOMIC DNA]</scope>
    <source>
        <strain evidence="1 2">ACS1953</strain>
    </source>
</reference>
<comment type="caution">
    <text evidence="1">The sequence shown here is derived from an EMBL/GenBank/DDBJ whole genome shotgun (WGS) entry which is preliminary data.</text>
</comment>
<organism evidence="1 2">
    <name type="scientific">Mycolicibacterium conceptionense</name>
    <dbReference type="NCBI Taxonomy" id="451644"/>
    <lineage>
        <taxon>Bacteria</taxon>
        <taxon>Bacillati</taxon>
        <taxon>Actinomycetota</taxon>
        <taxon>Actinomycetes</taxon>
        <taxon>Mycobacteriales</taxon>
        <taxon>Mycobacteriaceae</taxon>
        <taxon>Mycolicibacterium</taxon>
    </lineage>
</organism>
<dbReference type="Proteomes" id="UP000093779">
    <property type="component" value="Unassembled WGS sequence"/>
</dbReference>
<dbReference type="AlphaFoldDB" id="A0A1A1YEV3"/>
<sequence length="406" mass="43917">MIAAPFGKSAMPRIEHRSAAAVRATITNTFDDLDDFVVLAGTPEIESGRLAGEGVVRHRDQMATDDYLVSAVIGEWEVGKTRLVTCADESFAHWYGIEIETGAINNKLHIIKGHGAPALLDGGILSVVDKFKTINQTFTVGDEVGVWWDREYSTIRAYLNGVEKITLPVPRYELPHGSGFRYWGAAQGVDVFLGLLNEGVKFSSITARDYLPPAAPNHVDTFDSDTSLGNWTLLDSGVAINRHLFAPNSIGPDNVAFTDAAILWGQQLASDGVKVTITAARYGAGKLTVPVCSNAAMTSWMGVQIESGLINNKVHVVRGTGPTDYSYVGETAWRFTPTGEVLSIVYDDERDIIGCYPGHNLASPIVQAPAAGLAAHGAGNRWTGLMWETALLTPGVQPTRWEAYER</sequence>
<evidence type="ECO:0000313" key="1">
    <source>
        <dbReference type="EMBL" id="OBF29839.1"/>
    </source>
</evidence>
<name>A0A1A1YEV3_9MYCO</name>
<gene>
    <name evidence="1" type="ORF">A5726_30060</name>
</gene>
<protein>
    <submittedName>
        <fullName evidence="1">Uncharacterized protein</fullName>
    </submittedName>
</protein>
<accession>A0A1A1YEV3</accession>
<dbReference type="EMBL" id="LZHX01000004">
    <property type="protein sequence ID" value="OBF29839.1"/>
    <property type="molecule type" value="Genomic_DNA"/>
</dbReference>